<dbReference type="GO" id="GO:0009306">
    <property type="term" value="P:protein secretion"/>
    <property type="evidence" value="ECO:0007669"/>
    <property type="project" value="InterPro"/>
</dbReference>
<feature type="compositionally biased region" description="Low complexity" evidence="5">
    <location>
        <begin position="1092"/>
        <end position="1102"/>
    </location>
</feature>
<dbReference type="GO" id="GO:0005886">
    <property type="term" value="C:plasma membrane"/>
    <property type="evidence" value="ECO:0007669"/>
    <property type="project" value="InterPro"/>
</dbReference>
<keyword evidence="4 6" id="KW-0472">Membrane</keyword>
<evidence type="ECO:0000256" key="3">
    <source>
        <dbReference type="ARBA" id="ARBA00022989"/>
    </source>
</evidence>
<dbReference type="RefSeq" id="WP_052558715.1">
    <property type="nucleotide sequence ID" value="NZ_JMCC02000160.1"/>
</dbReference>
<evidence type="ECO:0000256" key="6">
    <source>
        <dbReference type="SAM" id="Phobius"/>
    </source>
</evidence>
<feature type="domain" description="Translocation and assembly module TamB C-terminal" evidence="7">
    <location>
        <begin position="1604"/>
        <end position="1855"/>
    </location>
</feature>
<evidence type="ECO:0000256" key="2">
    <source>
        <dbReference type="ARBA" id="ARBA00022692"/>
    </source>
</evidence>
<evidence type="ECO:0000313" key="8">
    <source>
        <dbReference type="EMBL" id="KIG11981.1"/>
    </source>
</evidence>
<evidence type="ECO:0000256" key="1">
    <source>
        <dbReference type="ARBA" id="ARBA00004167"/>
    </source>
</evidence>
<feature type="region of interest" description="Disordered" evidence="5">
    <location>
        <begin position="1084"/>
        <end position="1107"/>
    </location>
</feature>
<organism evidence="8 9">
    <name type="scientific">Enhygromyxa salina</name>
    <dbReference type="NCBI Taxonomy" id="215803"/>
    <lineage>
        <taxon>Bacteria</taxon>
        <taxon>Pseudomonadati</taxon>
        <taxon>Myxococcota</taxon>
        <taxon>Polyangia</taxon>
        <taxon>Nannocystales</taxon>
        <taxon>Nannocystaceae</taxon>
        <taxon>Enhygromyxa</taxon>
    </lineage>
</organism>
<protein>
    <recommendedName>
        <fullName evidence="7">Translocation and assembly module TamB C-terminal domain-containing protein</fullName>
    </recommendedName>
</protein>
<proteinExistence type="predicted"/>
<dbReference type="InterPro" id="IPR007452">
    <property type="entry name" value="TamB_C"/>
</dbReference>
<evidence type="ECO:0000256" key="5">
    <source>
        <dbReference type="SAM" id="MobiDB-lite"/>
    </source>
</evidence>
<comment type="subcellular location">
    <subcellularLocation>
        <location evidence="1">Membrane</location>
        <topology evidence="1">Single-pass membrane protein</topology>
    </subcellularLocation>
</comment>
<sequence length="1999" mass="215918">MTLPDSWQAEADLLADGREKLEHLCGTTRYRHLFPTGPNMALLFQSYQELDRWRTVHRRSSNKPRHRRRDRRRFFRLLKRSVREDALARDRRLLWRYPLPRPLPLRAQPPPIVDRAFAEVDLDARAEVESIVRGASSVAVAAVPVESPSYRGLQQFRDALINTALEQPAQIPRLHPQYLQFMASPQPTRRAHPVATMLLVKLPLQLLMILLLLFNVAYLGAYHFFNDERLAGFLTDKIGGLVDGELSFGSLHWSPMLIVDLLTGQPHTVHGYDLEVWEGFKIDGLEKSKRTAYAEHVEVELVMHEIIPWNRLGVPGLLEIPWVLHFEEIQNHGELWVDVRSYQNEHRDGEWMLSLINAFDTYTDLNPPPELKKLSFQIDHGQLDGLALLIDLEQRSGWSTKLNFEQIEIGLDFEGWAPADYADLPGQKPETLPLRYEVSARGGQGNVVITNIHDGPIDIAALRELEVASGMNYRPIGDLWLRGDADLGGSPTVFEGRLIDVFDDLRFDFGLGTTNAGPLVEVLMPPKLDDEGRTRSMVAAHGAPASLKAKGPADDVVLLAVGQALTLDLFPEPAWALDDVDVSLSLALDPRPEIWPALEPAAVDPAAPTEPDDGQRWIVYLDTLRGSVLDGSVRLHRRSGQDHIVLPREGEPWLISLYLDLIGVNLGQLTPEDPDFGGMLQGSTSGGVQIHQVVIGDAGLDHAEAELHGVDITRDRGPADDNLPRNLRADGDVIWDAVDGLDLRGLRIGVDGGQLRLSGGLDAKFEELAPTTASVRVDNGEAFLRAFGLPRWFDTLALDFSGSGPLSNPRGSGSIDVAGAGSGALAVDDIHDASITFKAGTLSISSPSVQLLGGRGPLSADLVLLGSNGKALPDPKLRAAVRLEEINRDDILGSGIGARGATIELVLDDGSEEKRPLPLSQLQARGGAYAQTLSLAGIDFRDAEASFAFTRDGIQIDRMSVAYHRPVSPSLDPRASVPLGRVAVTGEVSFDDDPKLALDVRAINLPLSALATALELDVPIRGQVSQGSQLDVSGSLRRPDVSGQLVLAQLGAFGIPLGGGVLEFSSEDVPYQPANIEQRRAATGNHREVRVGGSLSSKSGASGDTGSFRGSVGELDWRVDATVAFGGGKDNQIEATVDLRFANLPLDTLLAHPSREQWRDHVVGGLQDLSAQLRYCPSHEDAQSPLLSACAKLDPSDPRQLAGKAVSIDLHLANLWYRGRRDGGAVTGADPCLERDTTCSVNALSARLDGSHLSLAEPWRLRSGGKQGPELEVQGTFDLTGGEATTDAPEPELAAAARRCVPGIPDNASLPPGNSAASLVGGIDFSAIAPFIGQLGIDSPVGRLAIDLAVSGVITAPTVTGFVRLPDGEPIVLSLADDEVDARGRRRSRPIPIEISKLDLRMAGGTVYLDGAVSVYDEVLRIGEINNRASFLDLAGPCSGHFALAAAGNIDGALLRRLAPDLVESSGGALEIRSFHAASSLARVNAFLSDLEARDQREQLGGPQLVDGSMFEIREPPLDMLTATLSLDRKAIRASISQVGELRLASGLVEVRQCTPARPCPVTADAGGAATDPGAARRTRGLAVWIAGRRSAQSKAKPSDALAVRIGDRGRADLWGELVLADTFDGIESASVTAAANSFPLTLADNSGRTQLEAALSSDRIQFETDGANGRISGDLLIDRSTWLRDARQGIAVLSFADPNPAPPSQLPAFIRNLELDLRLRTGAPFRLDNNVAKKLEARADLRLGGSVGDPDLNGTIDVERGIIDIDILGGAYDVSRGRVLIIHDLSQSKVDVSAIRQKQIKVNNQLLTLNLNLSGTLDAIQWECTAPGDTSGALATARGCVDYLIFDAGNTDLAASDVRDSRNSNSLLGTRFLPLAGRLAQVELTEVLEREIPRAANYVPPIRIRVDQIGVVLEAETRPEWFRWGWGRMGLNVQYTRGYPGSVVRDSRSFSGRLEILENAALEAAFGLRTYTNRVLIVDPPSYRSIQFRGTVVAPSAR</sequence>
<dbReference type="EMBL" id="JMCC02000160">
    <property type="protein sequence ID" value="KIG11981.1"/>
    <property type="molecule type" value="Genomic_DNA"/>
</dbReference>
<accession>A0A0C2CL65</accession>
<evidence type="ECO:0000256" key="4">
    <source>
        <dbReference type="ARBA" id="ARBA00023136"/>
    </source>
</evidence>
<dbReference type="Proteomes" id="UP000031599">
    <property type="component" value="Unassembled WGS sequence"/>
</dbReference>
<keyword evidence="2 6" id="KW-0812">Transmembrane</keyword>
<comment type="caution">
    <text evidence="8">The sequence shown here is derived from an EMBL/GenBank/DDBJ whole genome shotgun (WGS) entry which is preliminary data.</text>
</comment>
<reference evidence="8 9" key="1">
    <citation type="submission" date="2014-12" db="EMBL/GenBank/DDBJ databases">
        <title>Genome assembly of Enhygromyxa salina DSM 15201.</title>
        <authorList>
            <person name="Sharma G."/>
            <person name="Subramanian S."/>
        </authorList>
    </citation>
    <scope>NUCLEOTIDE SEQUENCE [LARGE SCALE GENOMIC DNA]</scope>
    <source>
        <strain evidence="8 9">DSM 15201</strain>
    </source>
</reference>
<feature type="transmembrane region" description="Helical" evidence="6">
    <location>
        <begin position="206"/>
        <end position="225"/>
    </location>
</feature>
<gene>
    <name evidence="8" type="ORF">DB30_02227</name>
</gene>
<evidence type="ECO:0000313" key="9">
    <source>
        <dbReference type="Proteomes" id="UP000031599"/>
    </source>
</evidence>
<keyword evidence="3 6" id="KW-1133">Transmembrane helix</keyword>
<name>A0A0C2CL65_9BACT</name>
<evidence type="ECO:0000259" key="7">
    <source>
        <dbReference type="Pfam" id="PF04357"/>
    </source>
</evidence>
<dbReference type="Pfam" id="PF04357">
    <property type="entry name" value="TamB"/>
    <property type="match status" value="1"/>
</dbReference>